<feature type="non-terminal residue" evidence="1">
    <location>
        <position position="1"/>
    </location>
</feature>
<accession>X1LPT1</accession>
<protein>
    <submittedName>
        <fullName evidence="1">Uncharacterized protein</fullName>
    </submittedName>
</protein>
<reference evidence="1" key="1">
    <citation type="journal article" date="2014" name="Front. Microbiol.">
        <title>High frequency of phylogenetically diverse reductive dehalogenase-homologous genes in deep subseafloor sedimentary metagenomes.</title>
        <authorList>
            <person name="Kawai M."/>
            <person name="Futagami T."/>
            <person name="Toyoda A."/>
            <person name="Takaki Y."/>
            <person name="Nishi S."/>
            <person name="Hori S."/>
            <person name="Arai W."/>
            <person name="Tsubouchi T."/>
            <person name="Morono Y."/>
            <person name="Uchiyama I."/>
            <person name="Ito T."/>
            <person name="Fujiyama A."/>
            <person name="Inagaki F."/>
            <person name="Takami H."/>
        </authorList>
    </citation>
    <scope>NUCLEOTIDE SEQUENCE</scope>
    <source>
        <strain evidence="1">Expedition CK06-06</strain>
    </source>
</reference>
<feature type="non-terminal residue" evidence="1">
    <location>
        <position position="279"/>
    </location>
</feature>
<sequence>YVNKHAYYLSGLARRPAKTPAEKLLKGVLSYHGNWLTKVSDRAWLAHRAVTGAKLAGKMAEKTAAQKQVLMLDSGIRNSAKTMDNIVSAVRAGKELTPESLTALIVKNTPDDFAKGIGDIIAGRVAPELAKEVTPAVAKPVAEVGAEVVPGVGKSLDEIKIDLKNELLRRARVGARLPFGVSGAEKSIDKHIKGMSEALLRDWHSTVFGKVEVTEPGIGVSPAKLRSTIMAQARQRGLSQIQLNEIFKKVVGQSEKGRQLPYHLTRMTPEQLRETLAKV</sequence>
<proteinExistence type="predicted"/>
<organism evidence="1">
    <name type="scientific">marine sediment metagenome</name>
    <dbReference type="NCBI Taxonomy" id="412755"/>
    <lineage>
        <taxon>unclassified sequences</taxon>
        <taxon>metagenomes</taxon>
        <taxon>ecological metagenomes</taxon>
    </lineage>
</organism>
<comment type="caution">
    <text evidence="1">The sequence shown here is derived from an EMBL/GenBank/DDBJ whole genome shotgun (WGS) entry which is preliminary data.</text>
</comment>
<dbReference type="EMBL" id="BARV01018567">
    <property type="protein sequence ID" value="GAI21088.1"/>
    <property type="molecule type" value="Genomic_DNA"/>
</dbReference>
<name>X1LPT1_9ZZZZ</name>
<gene>
    <name evidence="1" type="ORF">S06H3_31367</name>
</gene>
<evidence type="ECO:0000313" key="1">
    <source>
        <dbReference type="EMBL" id="GAI21088.1"/>
    </source>
</evidence>
<dbReference type="AlphaFoldDB" id="X1LPT1"/>